<sequence>MTEVIGLSENLKSFYLALQTQGIHIPLRSTGTLAENWLVRGDGDVRKLQVAESVFSPKSGQMASYGVFFGDNISCLTPADIFYVFRRKDLSNK</sequence>
<dbReference type="Proteomes" id="UP000034543">
    <property type="component" value="Unassembled WGS sequence"/>
</dbReference>
<comment type="caution">
    <text evidence="1">The sequence shown here is derived from an EMBL/GenBank/DDBJ whole genome shotgun (WGS) entry which is preliminary data.</text>
</comment>
<name>A0A0G1FBB1_9BACT</name>
<dbReference type="EMBL" id="LCFB01000027">
    <property type="protein sequence ID" value="KKS84108.1"/>
    <property type="molecule type" value="Genomic_DNA"/>
</dbReference>
<dbReference type="STRING" id="1618436.UV59_C0027G0036"/>
<evidence type="ECO:0000313" key="1">
    <source>
        <dbReference type="EMBL" id="KKS84108.1"/>
    </source>
</evidence>
<evidence type="ECO:0000313" key="2">
    <source>
        <dbReference type="Proteomes" id="UP000034543"/>
    </source>
</evidence>
<organism evidence="1 2">
    <name type="scientific">Candidatus Gottesmanbacteria bacterium GW2011_GWA1_43_11</name>
    <dbReference type="NCBI Taxonomy" id="1618436"/>
    <lineage>
        <taxon>Bacteria</taxon>
        <taxon>Candidatus Gottesmaniibacteriota</taxon>
    </lineage>
</organism>
<reference evidence="1 2" key="1">
    <citation type="journal article" date="2015" name="Nature">
        <title>rRNA introns, odd ribosomes, and small enigmatic genomes across a large radiation of phyla.</title>
        <authorList>
            <person name="Brown C.T."/>
            <person name="Hug L.A."/>
            <person name="Thomas B.C."/>
            <person name="Sharon I."/>
            <person name="Castelle C.J."/>
            <person name="Singh A."/>
            <person name="Wilkins M.J."/>
            <person name="Williams K.H."/>
            <person name="Banfield J.F."/>
        </authorList>
    </citation>
    <scope>NUCLEOTIDE SEQUENCE [LARGE SCALE GENOMIC DNA]</scope>
</reference>
<protein>
    <submittedName>
        <fullName evidence="1">Uncharacterized protein</fullName>
    </submittedName>
</protein>
<accession>A0A0G1FBB1</accession>
<proteinExistence type="predicted"/>
<gene>
    <name evidence="1" type="ORF">UV59_C0027G0036</name>
</gene>
<dbReference type="AlphaFoldDB" id="A0A0G1FBB1"/>